<dbReference type="Pfam" id="PF07883">
    <property type="entry name" value="Cupin_2"/>
    <property type="match status" value="1"/>
</dbReference>
<gene>
    <name evidence="2" type="ORF">EKJ_22450</name>
</gene>
<organism evidence="2 3">
    <name type="scientific">Qipengyuania flava</name>
    <dbReference type="NCBI Taxonomy" id="192812"/>
    <lineage>
        <taxon>Bacteria</taxon>
        <taxon>Pseudomonadati</taxon>
        <taxon>Pseudomonadota</taxon>
        <taxon>Alphaproteobacteria</taxon>
        <taxon>Sphingomonadales</taxon>
        <taxon>Erythrobacteraceae</taxon>
        <taxon>Qipengyuania</taxon>
    </lineage>
</organism>
<keyword evidence="3" id="KW-1185">Reference proteome</keyword>
<reference evidence="2 3" key="1">
    <citation type="submission" date="2019-01" db="EMBL/GenBank/DDBJ databases">
        <title>Complete genome sequence of Erythrobacter flavus KJ5.</title>
        <authorList>
            <person name="Kanesaki Y."/>
            <person name="Brotosudarmo T."/>
            <person name="Moriuchi R."/>
            <person name="Awai K."/>
        </authorList>
    </citation>
    <scope>NUCLEOTIDE SEQUENCE [LARGE SCALE GENOMIC DNA]</scope>
    <source>
        <strain evidence="2 3">KJ5</strain>
    </source>
</reference>
<dbReference type="InterPro" id="IPR014710">
    <property type="entry name" value="RmlC-like_jellyroll"/>
</dbReference>
<dbReference type="InterPro" id="IPR013096">
    <property type="entry name" value="Cupin_2"/>
</dbReference>
<feature type="domain" description="Cupin type-2" evidence="1">
    <location>
        <begin position="37"/>
        <end position="104"/>
    </location>
</feature>
<proteinExistence type="predicted"/>
<dbReference type="RefSeq" id="WP_130586903.1">
    <property type="nucleotide sequence ID" value="NZ_AP019389.1"/>
</dbReference>
<evidence type="ECO:0000259" key="1">
    <source>
        <dbReference type="Pfam" id="PF07883"/>
    </source>
</evidence>
<evidence type="ECO:0000313" key="3">
    <source>
        <dbReference type="Proteomes" id="UP000290057"/>
    </source>
</evidence>
<dbReference type="InterPro" id="IPR011051">
    <property type="entry name" value="RmlC_Cupin_sf"/>
</dbReference>
<dbReference type="SUPFAM" id="SSF51182">
    <property type="entry name" value="RmlC-like cupins"/>
    <property type="match status" value="1"/>
</dbReference>
<name>A0A3T1CKL1_9SPHN</name>
<evidence type="ECO:0000313" key="2">
    <source>
        <dbReference type="EMBL" id="BBI21398.1"/>
    </source>
</evidence>
<dbReference type="EMBL" id="AP019389">
    <property type="protein sequence ID" value="BBI21398.1"/>
    <property type="molecule type" value="Genomic_DNA"/>
</dbReference>
<sequence>MTKQALVEPGTIAPLADQASPDMYAELVNTGTTRLVRMVMPPGATDAPHRHPEEIVYFIRGGTLSIRLEDGTTVEKEVADGEVMHNGPWTHQVTNAGESEVEAIIFERLDNDVEGSLHD</sequence>
<dbReference type="Gene3D" id="2.60.120.10">
    <property type="entry name" value="Jelly Rolls"/>
    <property type="match status" value="1"/>
</dbReference>
<dbReference type="Proteomes" id="UP000290057">
    <property type="component" value="Chromosome"/>
</dbReference>
<dbReference type="AlphaFoldDB" id="A0A3T1CKL1"/>
<protein>
    <recommendedName>
        <fullName evidence="1">Cupin type-2 domain-containing protein</fullName>
    </recommendedName>
</protein>
<accession>A0A3T1CKL1</accession>